<evidence type="ECO:0000256" key="10">
    <source>
        <dbReference type="ARBA" id="ARBA00038150"/>
    </source>
</evidence>
<comment type="subcellular location">
    <subcellularLocation>
        <location evidence="1">Membrane</location>
        <topology evidence="1">Single-pass type II membrane protein</topology>
    </subcellularLocation>
</comment>
<evidence type="ECO:0000313" key="11">
    <source>
        <dbReference type="EMBL" id="KAK3105768.1"/>
    </source>
</evidence>
<keyword evidence="3" id="KW-0328">Glycosyltransferase</keyword>
<organism evidence="11 12">
    <name type="scientific">Pinctada imbricata</name>
    <name type="common">Atlantic pearl-oyster</name>
    <name type="synonym">Pinctada martensii</name>
    <dbReference type="NCBI Taxonomy" id="66713"/>
    <lineage>
        <taxon>Eukaryota</taxon>
        <taxon>Metazoa</taxon>
        <taxon>Spiralia</taxon>
        <taxon>Lophotrochozoa</taxon>
        <taxon>Mollusca</taxon>
        <taxon>Bivalvia</taxon>
        <taxon>Autobranchia</taxon>
        <taxon>Pteriomorphia</taxon>
        <taxon>Pterioida</taxon>
        <taxon>Pterioidea</taxon>
        <taxon>Pteriidae</taxon>
        <taxon>Pinctada</taxon>
    </lineage>
</organism>
<dbReference type="GO" id="GO:0008375">
    <property type="term" value="F:acetylglucosaminyltransferase activity"/>
    <property type="evidence" value="ECO:0007669"/>
    <property type="project" value="TreeGrafter"/>
</dbReference>
<evidence type="ECO:0000256" key="5">
    <source>
        <dbReference type="ARBA" id="ARBA00022692"/>
    </source>
</evidence>
<evidence type="ECO:0000256" key="4">
    <source>
        <dbReference type="ARBA" id="ARBA00022679"/>
    </source>
</evidence>
<evidence type="ECO:0000313" key="12">
    <source>
        <dbReference type="Proteomes" id="UP001186944"/>
    </source>
</evidence>
<protein>
    <submittedName>
        <fullName evidence="11">Uncharacterized protein</fullName>
    </submittedName>
</protein>
<dbReference type="AlphaFoldDB" id="A0AA88YQJ9"/>
<keyword evidence="5" id="KW-0812">Transmembrane</keyword>
<keyword evidence="4" id="KW-0808">Transferase</keyword>
<sequence length="246" mass="28306">MQGIFRASNIQRGDGILRERGDIINSEVFYNMKRFQLYSERDTKGRTVKADINVLQDICKIRRNVEINCQKVLQGNENEINKCNEIKNKLRSLSYIDKRSAKTISCDTYKTDSGFIMRSLSKEENDFPTAFSILMYKDIVQFEILLREIYRPQNVYCIHVDLKAKSAVFNRVANHTRLENAGDIPMGARPLKSCTHISASRAFVNYAVHNNTAQQILNWTRTVKVPDEIYFGVLNFSPHLEAPGAF</sequence>
<reference evidence="11" key="1">
    <citation type="submission" date="2019-08" db="EMBL/GenBank/DDBJ databases">
        <title>The improved chromosome-level genome for the pearl oyster Pinctada fucata martensii using PacBio sequencing and Hi-C.</title>
        <authorList>
            <person name="Zheng Z."/>
        </authorList>
    </citation>
    <scope>NUCLEOTIDE SEQUENCE</scope>
    <source>
        <strain evidence="11">ZZ-2019</strain>
        <tissue evidence="11">Adductor muscle</tissue>
    </source>
</reference>
<comment type="similarity">
    <text evidence="10">Belongs to the glycosyltransferase 14 family.</text>
</comment>
<comment type="caution">
    <text evidence="11">The sequence shown here is derived from an EMBL/GenBank/DDBJ whole genome shotgun (WGS) entry which is preliminary data.</text>
</comment>
<evidence type="ECO:0000256" key="2">
    <source>
        <dbReference type="ARBA" id="ARBA00004922"/>
    </source>
</evidence>
<dbReference type="PANTHER" id="PTHR19297:SF191">
    <property type="entry name" value="PROTEIN XYLOSYLTRANSFERASE"/>
    <property type="match status" value="1"/>
</dbReference>
<evidence type="ECO:0000256" key="8">
    <source>
        <dbReference type="ARBA" id="ARBA00023136"/>
    </source>
</evidence>
<dbReference type="EMBL" id="VSWD01000003">
    <property type="protein sequence ID" value="KAK3105768.1"/>
    <property type="molecule type" value="Genomic_DNA"/>
</dbReference>
<dbReference type="GO" id="GO:0016020">
    <property type="term" value="C:membrane"/>
    <property type="evidence" value="ECO:0007669"/>
    <property type="project" value="UniProtKB-SubCell"/>
</dbReference>
<evidence type="ECO:0000256" key="7">
    <source>
        <dbReference type="ARBA" id="ARBA00022989"/>
    </source>
</evidence>
<dbReference type="Pfam" id="PF02485">
    <property type="entry name" value="Branch"/>
    <property type="match status" value="1"/>
</dbReference>
<keyword evidence="6" id="KW-0735">Signal-anchor</keyword>
<name>A0AA88YQJ9_PINIB</name>
<keyword evidence="12" id="KW-1185">Reference proteome</keyword>
<dbReference type="PANTHER" id="PTHR19297">
    <property type="entry name" value="GLYCOSYLTRANSFERASE 14 FAMILY MEMBER"/>
    <property type="match status" value="1"/>
</dbReference>
<comment type="pathway">
    <text evidence="2">Protein modification; protein glycosylation.</text>
</comment>
<proteinExistence type="inferred from homology"/>
<accession>A0AA88YQJ9</accession>
<dbReference type="InterPro" id="IPR003406">
    <property type="entry name" value="Glyco_trans_14"/>
</dbReference>
<evidence type="ECO:0000256" key="1">
    <source>
        <dbReference type="ARBA" id="ARBA00004606"/>
    </source>
</evidence>
<keyword evidence="7" id="KW-1133">Transmembrane helix</keyword>
<keyword evidence="9" id="KW-0325">Glycoprotein</keyword>
<evidence type="ECO:0000256" key="3">
    <source>
        <dbReference type="ARBA" id="ARBA00022676"/>
    </source>
</evidence>
<gene>
    <name evidence="11" type="ORF">FSP39_005151</name>
</gene>
<dbReference type="Proteomes" id="UP001186944">
    <property type="component" value="Unassembled WGS sequence"/>
</dbReference>
<evidence type="ECO:0000256" key="9">
    <source>
        <dbReference type="ARBA" id="ARBA00023180"/>
    </source>
</evidence>
<evidence type="ECO:0000256" key="6">
    <source>
        <dbReference type="ARBA" id="ARBA00022968"/>
    </source>
</evidence>
<keyword evidence="8" id="KW-0472">Membrane</keyword>